<dbReference type="EMBL" id="GBXM01066997">
    <property type="protein sequence ID" value="JAH41580.1"/>
    <property type="molecule type" value="Transcribed_RNA"/>
</dbReference>
<reference evidence="1" key="2">
    <citation type="journal article" date="2015" name="Fish Shellfish Immunol.">
        <title>Early steps in the European eel (Anguilla anguilla)-Vibrio vulnificus interaction in the gills: Role of the RtxA13 toxin.</title>
        <authorList>
            <person name="Callol A."/>
            <person name="Pajuelo D."/>
            <person name="Ebbesson L."/>
            <person name="Teles M."/>
            <person name="MacKenzie S."/>
            <person name="Amaro C."/>
        </authorList>
    </citation>
    <scope>NUCLEOTIDE SEQUENCE</scope>
</reference>
<evidence type="ECO:0000313" key="1">
    <source>
        <dbReference type="EMBL" id="JAH41580.1"/>
    </source>
</evidence>
<name>A0A0E9SLM5_ANGAN</name>
<dbReference type="EMBL" id="GBXM01077925">
    <property type="protein sequence ID" value="JAH30652.1"/>
    <property type="molecule type" value="Transcribed_RNA"/>
</dbReference>
<reference evidence="1" key="1">
    <citation type="submission" date="2014-11" db="EMBL/GenBank/DDBJ databases">
        <authorList>
            <person name="Amaro Gonzalez C."/>
        </authorList>
    </citation>
    <scope>NUCLEOTIDE SEQUENCE</scope>
</reference>
<dbReference type="AlphaFoldDB" id="A0A0E9SLM5"/>
<accession>A0A0E9SLM5</accession>
<proteinExistence type="predicted"/>
<protein>
    <submittedName>
        <fullName evidence="1">Uncharacterized protein</fullName>
    </submittedName>
</protein>
<organism evidence="1">
    <name type="scientific">Anguilla anguilla</name>
    <name type="common">European freshwater eel</name>
    <name type="synonym">Muraena anguilla</name>
    <dbReference type="NCBI Taxonomy" id="7936"/>
    <lineage>
        <taxon>Eukaryota</taxon>
        <taxon>Metazoa</taxon>
        <taxon>Chordata</taxon>
        <taxon>Craniata</taxon>
        <taxon>Vertebrata</taxon>
        <taxon>Euteleostomi</taxon>
        <taxon>Actinopterygii</taxon>
        <taxon>Neopterygii</taxon>
        <taxon>Teleostei</taxon>
        <taxon>Anguilliformes</taxon>
        <taxon>Anguillidae</taxon>
        <taxon>Anguilla</taxon>
    </lineage>
</organism>
<sequence>MATTRLSHFARKYIAMVAASC</sequence>